<evidence type="ECO:0000313" key="8">
    <source>
        <dbReference type="Proteomes" id="UP000274448"/>
    </source>
</evidence>
<dbReference type="Proteomes" id="UP000240552">
    <property type="component" value="Segment"/>
</dbReference>
<evidence type="ECO:0000313" key="7">
    <source>
        <dbReference type="Proteomes" id="UP000241474"/>
    </source>
</evidence>
<reference evidence="7 8" key="3">
    <citation type="submission" date="2014-10" db="EMBL/GenBank/DDBJ databases">
        <title>Pan-genome analysis of Brazilian lineage A amoebal mimiviruses.</title>
        <authorList>
            <person name="Assis F.L."/>
            <person name="Abrahao J.S."/>
            <person name="Kroon E.G."/>
            <person name="Dornas F.P."/>
            <person name="Andrade K.R."/>
            <person name="Borato P.V.M."/>
            <person name="Pilotto M.R."/>
            <person name="Benamar S."/>
            <person name="LaScola B."/>
            <person name="Colson P."/>
        </authorList>
    </citation>
    <scope>NUCLEOTIDE SEQUENCE [LARGE SCALE GENOMIC DNA]</scope>
    <source>
        <strain evidence="4 8">Amazonia</strain>
        <strain evidence="3 7">Oyster</strain>
    </source>
</reference>
<dbReference type="Proteomes" id="UP000274448">
    <property type="component" value="Segment"/>
</dbReference>
<reference evidence="1 5" key="2">
    <citation type="journal article" date="2011" name="Virol. J.">
        <title>Breaking the 1000-gene barrier for Mimivirus using ultra-deep genome and transcriptome sequencing.</title>
        <authorList>
            <person name="Legendre M."/>
            <person name="Santini S."/>
            <person name="Rico A."/>
            <person name="Abergel C."/>
            <person name="Claverie J.M."/>
        </authorList>
    </citation>
    <scope>NUCLEOTIDE SEQUENCE [LARGE SCALE GENOMIC DNA]</scope>
</reference>
<organismHost>
    <name type="scientific">Acanthamoeba polyphaga</name>
    <name type="common">Amoeba</name>
    <dbReference type="NCBI Taxonomy" id="5757"/>
</organismHost>
<dbReference type="RefSeq" id="YP_003986994.1">
    <property type="nucleotide sequence ID" value="NC_014649.1"/>
</dbReference>
<evidence type="ECO:0000313" key="5">
    <source>
        <dbReference type="Proteomes" id="UP000201519"/>
    </source>
</evidence>
<name>A0A0G2Y3Z2_MIMIV</name>
<organism evidence="1 5">
    <name type="scientific">Acanthamoeba polyphaga mimivirus</name>
    <name type="common">APMV</name>
    <dbReference type="NCBI Taxonomy" id="212035"/>
    <lineage>
        <taxon>Viruses</taxon>
        <taxon>Varidnaviria</taxon>
        <taxon>Bamfordvirae</taxon>
        <taxon>Nucleocytoviricota</taxon>
        <taxon>Megaviricetes</taxon>
        <taxon>Imitervirales</taxon>
        <taxon>Mimiviridae</taxon>
        <taxon>Megamimivirinae</taxon>
        <taxon>Mimivirus</taxon>
        <taxon>Mimivirus bradfordmassiliense</taxon>
    </lineage>
</organism>
<dbReference type="OrthoDB" id="15764at10239"/>
<evidence type="ECO:0000313" key="4">
    <source>
        <dbReference type="EMBL" id="AKI81155.1"/>
    </source>
</evidence>
<proteinExistence type="predicted"/>
<dbReference type="EMBL" id="KM982401">
    <property type="protein sequence ID" value="AKI79259.1"/>
    <property type="molecule type" value="Genomic_DNA"/>
</dbReference>
<keyword evidence="5" id="KW-1185">Reference proteome</keyword>
<dbReference type="EMBL" id="HQ336222">
    <property type="protein sequence ID" value="ADO18228.1"/>
    <property type="molecule type" value="Genomic_DNA"/>
</dbReference>
<evidence type="ECO:0000313" key="3">
    <source>
        <dbReference type="EMBL" id="AKI79259.1"/>
    </source>
</evidence>
<sequence>MNPKHSSCISGQNNSMYIREECPNCHFSYTKGFSNSVENKCPSCKHIYKSGDRINHGPGCSICSSRTCGANNSLYKNGCPAIMSDGRFITNYNSTNELTEEMRKLNKIKSPNEFRLFLQNNGDKFMEAERNHLLRNNSCAPKIACSQGWYDLWTQNNGNWSNFDKLDCNN</sequence>
<protein>
    <submittedName>
        <fullName evidence="2">Uncharacterized protein L485</fullName>
    </submittedName>
</protein>
<dbReference type="KEGG" id="vg:9925112"/>
<gene>
    <name evidence="1" type="primary">L485</name>
    <name evidence="2" type="ORF">MIMI_L485</name>
</gene>
<evidence type="ECO:0000313" key="2">
    <source>
        <dbReference type="EMBL" id="AEJ34726.1"/>
    </source>
</evidence>
<accession>E3VYF7</accession>
<dbReference type="EMBL" id="KM982403">
    <property type="protein sequence ID" value="AKI81155.1"/>
    <property type="molecule type" value="Genomic_DNA"/>
</dbReference>
<dbReference type="Proteomes" id="UP000201519">
    <property type="component" value="Segment"/>
</dbReference>
<dbReference type="GeneID" id="9925112"/>
<evidence type="ECO:0000313" key="6">
    <source>
        <dbReference type="Proteomes" id="UP000240552"/>
    </source>
</evidence>
<evidence type="ECO:0000313" key="1">
    <source>
        <dbReference type="EMBL" id="ADO18228.1"/>
    </source>
</evidence>
<accession>A0A0G2Y3Z2</accession>
<reference evidence="2 6" key="1">
    <citation type="journal article" date="2011" name="Proc. Natl. Acad. Sci. U.S.A.">
        <title>Mimivirus shows dramatic genome reduction after intraamoebal culture.</title>
        <authorList>
            <person name="Boyer M."/>
            <person name="Azza S."/>
            <person name="Barrassi L."/>
            <person name="Klose T."/>
            <person name="Campocasso A."/>
            <person name="Pagnier I."/>
            <person name="Fournous G."/>
            <person name="Borg A."/>
            <person name="Robert C."/>
            <person name="Zhang X."/>
            <person name="Desnues C."/>
            <person name="Henrissat B."/>
            <person name="Rossmann M.G."/>
            <person name="La Scola B."/>
            <person name="Raoult D."/>
        </authorList>
    </citation>
    <scope>NUCLEOTIDE SEQUENCE [LARGE SCALE GENOMIC DNA]</scope>
    <source>
        <strain evidence="2">M4</strain>
    </source>
</reference>
<dbReference type="EMBL" id="JN036606">
    <property type="protein sequence ID" value="AEJ34726.1"/>
    <property type="molecule type" value="Genomic_DNA"/>
</dbReference>
<dbReference type="Proteomes" id="UP000241474">
    <property type="component" value="Segment"/>
</dbReference>